<dbReference type="EMBL" id="JANJOU010000038">
    <property type="protein sequence ID" value="MCR0985649.1"/>
    <property type="molecule type" value="Genomic_DNA"/>
</dbReference>
<keyword evidence="3" id="KW-1185">Reference proteome</keyword>
<evidence type="ECO:0008006" key="4">
    <source>
        <dbReference type="Google" id="ProtNLM"/>
    </source>
</evidence>
<feature type="transmembrane region" description="Helical" evidence="1">
    <location>
        <begin position="92"/>
        <end position="111"/>
    </location>
</feature>
<keyword evidence="1" id="KW-0812">Transmembrane</keyword>
<keyword evidence="1" id="KW-1133">Transmembrane helix</keyword>
<organism evidence="2 3">
    <name type="scientific">Roseomonas populi</name>
    <dbReference type="NCBI Taxonomy" id="3121582"/>
    <lineage>
        <taxon>Bacteria</taxon>
        <taxon>Pseudomonadati</taxon>
        <taxon>Pseudomonadota</taxon>
        <taxon>Alphaproteobacteria</taxon>
        <taxon>Acetobacterales</taxon>
        <taxon>Roseomonadaceae</taxon>
        <taxon>Roseomonas</taxon>
    </lineage>
</organism>
<dbReference type="RefSeq" id="WP_257719295.1">
    <property type="nucleotide sequence ID" value="NZ_JANJOU010000038.1"/>
</dbReference>
<gene>
    <name evidence="2" type="ORF">NRP21_26705</name>
</gene>
<feature type="transmembrane region" description="Helical" evidence="1">
    <location>
        <begin position="216"/>
        <end position="241"/>
    </location>
</feature>
<feature type="transmembrane region" description="Helical" evidence="1">
    <location>
        <begin position="280"/>
        <end position="298"/>
    </location>
</feature>
<feature type="transmembrane region" description="Helical" evidence="1">
    <location>
        <begin position="363"/>
        <end position="383"/>
    </location>
</feature>
<comment type="caution">
    <text evidence="2">The sequence shown here is derived from an EMBL/GenBank/DDBJ whole genome shotgun (WGS) entry which is preliminary data.</text>
</comment>
<keyword evidence="1" id="KW-0472">Membrane</keyword>
<accession>A0ABT1XCI1</accession>
<feature type="transmembrane region" description="Helical" evidence="1">
    <location>
        <begin position="304"/>
        <end position="325"/>
    </location>
</feature>
<reference evidence="2 3" key="1">
    <citation type="submission" date="2022-06" db="EMBL/GenBank/DDBJ databases">
        <title>Roseomonas CN29.</title>
        <authorList>
            <person name="Cheng Y."/>
            <person name="He X."/>
        </authorList>
    </citation>
    <scope>NUCLEOTIDE SEQUENCE [LARGE SCALE GENOMIC DNA]</scope>
    <source>
        <strain evidence="2 3">CN29</strain>
    </source>
</reference>
<dbReference type="Proteomes" id="UP001524642">
    <property type="component" value="Unassembled WGS sequence"/>
</dbReference>
<evidence type="ECO:0000313" key="2">
    <source>
        <dbReference type="EMBL" id="MCR0985649.1"/>
    </source>
</evidence>
<proteinExistence type="predicted"/>
<feature type="transmembrane region" description="Helical" evidence="1">
    <location>
        <begin position="337"/>
        <end position="357"/>
    </location>
</feature>
<evidence type="ECO:0000313" key="3">
    <source>
        <dbReference type="Proteomes" id="UP001524642"/>
    </source>
</evidence>
<sequence>MLRVPTFLRHPGAPLVVLMAVLTLRYIGLYFADPALPGNNLQYPAGWWGWWDQSQYIGSARALAQGDLSVAKHWYPMGYALLGAPFTSFWPAHPYFLVGLAALLLTAWAFLRFARRTGVGDWTATALFLGSVAVDKALAQQWAIPWNTTPTTALLWVMLWLVADHMAGQRRPVLLGALVSAVALMRPTDLLSAGIILGGLGLHEIWHRRAAAWGTIWRVALGGAVVGLAGLALHVAIYGFAKSPYMLLSTNIGFSLHAYGWKAFNLLVAPQPWWGTGQGLISRHPWIGLALVLLPFAVRRGPAVAVLAVAAVVHVAFYIAYVDLLPTGLWLFHNVHYFKWVGPAFALLAWLGLVQAAARQRGWPVPAAVSAAILLLLCVRIVPVPAGNADRWRAVQMPGPTPGFDQSYFKGDAVLRDAAGEMRNIPDMRLYPVPQGMRAFGLRRDFVPPVEALPEGARPIVSRAVLAWPCWLPGKPAACRRLGGA</sequence>
<protein>
    <recommendedName>
        <fullName evidence="4">Glycosyltransferase RgtA/B/C/D-like domain-containing protein</fullName>
    </recommendedName>
</protein>
<feature type="transmembrane region" description="Helical" evidence="1">
    <location>
        <begin position="12"/>
        <end position="32"/>
    </location>
</feature>
<evidence type="ECO:0000256" key="1">
    <source>
        <dbReference type="SAM" id="Phobius"/>
    </source>
</evidence>
<name>A0ABT1XCI1_9PROT</name>